<sequence length="101" mass="10888">MGDKTLIDEALEGAGKGLDRLNNDLSERLTAKLAEAKVPDLTPFSKCLGTVNALHNEPTQIAVDRENVYILPALTNKEQSDTLDQSIGVASTPRHACSEQN</sequence>
<evidence type="ECO:0000313" key="2">
    <source>
        <dbReference type="EMBL" id="BBH50076.1"/>
    </source>
</evidence>
<keyword evidence="3" id="KW-1185">Reference proteome</keyword>
<dbReference type="GeneID" id="88848793"/>
<dbReference type="EMBL" id="AP019367">
    <property type="protein sequence ID" value="BBH50076.1"/>
    <property type="molecule type" value="Genomic_DNA"/>
</dbReference>
<evidence type="ECO:0000256" key="1">
    <source>
        <dbReference type="SAM" id="MobiDB-lite"/>
    </source>
</evidence>
<dbReference type="KEGG" id="pcat:Pcatena_06630"/>
<reference evidence="3" key="1">
    <citation type="submission" date="2018-11" db="EMBL/GenBank/DDBJ databases">
        <title>Comparative genomics of Parolsenella catena and Libanicoccus massiliensis: Reclassification of Libanicoccus massiliensis as Parolsenella massiliensis comb. nov.</title>
        <authorList>
            <person name="Sakamoto M."/>
            <person name="Ikeyama N."/>
            <person name="Murakami T."/>
            <person name="Mori H."/>
            <person name="Yuki M."/>
            <person name="Ohkuma M."/>
        </authorList>
    </citation>
    <scope>NUCLEOTIDE SEQUENCE [LARGE SCALE GENOMIC DNA]</scope>
    <source>
        <strain evidence="3">JCM 31932</strain>
    </source>
</reference>
<dbReference type="OrthoDB" id="3194795at2"/>
<protein>
    <submittedName>
        <fullName evidence="2">Uncharacterized protein</fullName>
    </submittedName>
</protein>
<feature type="region of interest" description="Disordered" evidence="1">
    <location>
        <begin position="81"/>
        <end position="101"/>
    </location>
</feature>
<organism evidence="2 3">
    <name type="scientific">Parolsenella catena</name>
    <dbReference type="NCBI Taxonomy" id="2003188"/>
    <lineage>
        <taxon>Bacteria</taxon>
        <taxon>Bacillati</taxon>
        <taxon>Actinomycetota</taxon>
        <taxon>Coriobacteriia</taxon>
        <taxon>Coriobacteriales</taxon>
        <taxon>Atopobiaceae</taxon>
        <taxon>Parolsenella</taxon>
    </lineage>
</organism>
<dbReference type="Proteomes" id="UP000273154">
    <property type="component" value="Chromosome"/>
</dbReference>
<accession>A0A3G9K1C0</accession>
<proteinExistence type="predicted"/>
<evidence type="ECO:0000313" key="3">
    <source>
        <dbReference type="Proteomes" id="UP000273154"/>
    </source>
</evidence>
<dbReference type="AlphaFoldDB" id="A0A3G9K1C0"/>
<dbReference type="RefSeq" id="WP_126421619.1">
    <property type="nucleotide sequence ID" value="NZ_AP019367.1"/>
</dbReference>
<gene>
    <name evidence="2" type="ORF">Pcatena_06630</name>
</gene>
<name>A0A3G9K1C0_9ACTN</name>